<evidence type="ECO:0000256" key="1">
    <source>
        <dbReference type="ARBA" id="ARBA00022723"/>
    </source>
</evidence>
<dbReference type="OrthoDB" id="1630758at2759"/>
<reference evidence="8" key="1">
    <citation type="submission" date="2021-11" db="EMBL/GenBank/DDBJ databases">
        <authorList>
            <person name="Herlambang A."/>
            <person name="Guo Y."/>
            <person name="Takashima Y."/>
            <person name="Nishizawa T."/>
        </authorList>
    </citation>
    <scope>NUCLEOTIDE SEQUENCE</scope>
    <source>
        <strain evidence="8">E1425</strain>
    </source>
</reference>
<dbReference type="InterPro" id="IPR001293">
    <property type="entry name" value="Znf_TRAF"/>
</dbReference>
<evidence type="ECO:0008006" key="10">
    <source>
        <dbReference type="Google" id="ProtNLM"/>
    </source>
</evidence>
<feature type="domain" description="TRAF-type" evidence="7">
    <location>
        <begin position="185"/>
        <end position="229"/>
    </location>
</feature>
<keyword evidence="9" id="KW-1185">Reference proteome</keyword>
<dbReference type="Pfam" id="PF02176">
    <property type="entry name" value="zf-TRAF"/>
    <property type="match status" value="1"/>
</dbReference>
<dbReference type="AlphaFoldDB" id="A0A9P3M0Q4"/>
<dbReference type="PROSITE" id="PS50089">
    <property type="entry name" value="ZF_RING_2"/>
    <property type="match status" value="1"/>
</dbReference>
<name>A0A9P3M0Q4_9FUNG</name>
<keyword evidence="3 4" id="KW-0862">Zinc</keyword>
<feature type="region of interest" description="Disordered" evidence="5">
    <location>
        <begin position="453"/>
        <end position="519"/>
    </location>
</feature>
<evidence type="ECO:0000259" key="7">
    <source>
        <dbReference type="PROSITE" id="PS50145"/>
    </source>
</evidence>
<keyword evidence="2 4" id="KW-0863">Zinc-finger</keyword>
<feature type="domain" description="RING-type" evidence="6">
    <location>
        <begin position="48"/>
        <end position="86"/>
    </location>
</feature>
<accession>A0A9P3M0Q4</accession>
<dbReference type="Pfam" id="PF13923">
    <property type="entry name" value="zf-C3HC4_2"/>
    <property type="match status" value="1"/>
</dbReference>
<comment type="caution">
    <text evidence="8">The sequence shown here is derived from an EMBL/GenBank/DDBJ whole genome shotgun (WGS) entry which is preliminary data.</text>
</comment>
<evidence type="ECO:0000256" key="3">
    <source>
        <dbReference type="ARBA" id="ARBA00022833"/>
    </source>
</evidence>
<feature type="zinc finger region" description="TRAF-type" evidence="4">
    <location>
        <begin position="185"/>
        <end position="229"/>
    </location>
</feature>
<dbReference type="InterPro" id="IPR001841">
    <property type="entry name" value="Znf_RING"/>
</dbReference>
<keyword evidence="1 4" id="KW-0479">Metal-binding</keyword>
<dbReference type="EMBL" id="BQFW01000014">
    <property type="protein sequence ID" value="GJJ77786.1"/>
    <property type="molecule type" value="Genomic_DNA"/>
</dbReference>
<dbReference type="PROSITE" id="PS50145">
    <property type="entry name" value="ZF_TRAF"/>
    <property type="match status" value="2"/>
</dbReference>
<gene>
    <name evidence="8" type="ORF">EMPS_10145</name>
</gene>
<dbReference type="Proteomes" id="UP000827284">
    <property type="component" value="Unassembled WGS sequence"/>
</dbReference>
<dbReference type="PANTHER" id="PTHR10131:SF94">
    <property type="entry name" value="TNF RECEPTOR-ASSOCIATED FACTOR 4"/>
    <property type="match status" value="1"/>
</dbReference>
<sequence>MPQQPGAHKNSKETQEPPSAARKEDETQPLYDPRSLQYLEPTQTSLQCSVCCEYFTEPVSAPCGHTFCHGCIMQALEVSHGCPLCRTPIDPSSLYEVIALSRICDELLVYCPHKTLGCNHTCQRIQIGKHLKDDCVYIGTLCRVEECRKKLLKKDLSEHMESCPYKRVDCLMCNTKVMKSELSDHHKTCPAESVTCPHCETTRTRIRHLEHLKECPKQIIQCSLSDFGCPWKGPRFDLNAIHIPQCPYESIRGFLELSKTKMDALEQENQQLRAIFLDLRPQVQQLRDQVGQLSESFQLITQQDTPNGFGDAHGFMDMSTSGGGYAGAYDPQSHGMLSRQESYDNGVDNGDNEALRAAIRNNSIGADSIVSNLNNNNGVSVGAVDTHELLISENERIRSEIETLTAGLASLELKQNMAIMTESMRMQEEVQSLRAVCHGLRMQMHYLLLEQQNSRGHHGPPGSPVVGGGNNGSGTNSGGKGVSNGGGPPAGAPGGRPLSSIGMPRPRFTDGLGRQDTKL</sequence>
<dbReference type="SUPFAM" id="SSF49599">
    <property type="entry name" value="TRAF domain-like"/>
    <property type="match status" value="2"/>
</dbReference>
<dbReference type="PANTHER" id="PTHR10131">
    <property type="entry name" value="TNF RECEPTOR ASSOCIATED FACTOR"/>
    <property type="match status" value="1"/>
</dbReference>
<dbReference type="InterPro" id="IPR017907">
    <property type="entry name" value="Znf_RING_CS"/>
</dbReference>
<reference evidence="8" key="2">
    <citation type="journal article" date="2022" name="Microbiol. Resour. Announc.">
        <title>Whole-Genome Sequence of Entomortierella parvispora E1425, a Mucoromycotan Fungus Associated with Burkholderiaceae-Related Endosymbiotic Bacteria.</title>
        <authorList>
            <person name="Herlambang A."/>
            <person name="Guo Y."/>
            <person name="Takashima Y."/>
            <person name="Narisawa K."/>
            <person name="Ohta H."/>
            <person name="Nishizawa T."/>
        </authorList>
    </citation>
    <scope>NUCLEOTIDE SEQUENCE</scope>
    <source>
        <strain evidence="8">E1425</strain>
    </source>
</reference>
<evidence type="ECO:0000313" key="8">
    <source>
        <dbReference type="EMBL" id="GJJ77786.1"/>
    </source>
</evidence>
<evidence type="ECO:0000256" key="2">
    <source>
        <dbReference type="ARBA" id="ARBA00022771"/>
    </source>
</evidence>
<dbReference type="SMART" id="SM00184">
    <property type="entry name" value="RING"/>
    <property type="match status" value="1"/>
</dbReference>
<proteinExistence type="predicted"/>
<evidence type="ECO:0000256" key="5">
    <source>
        <dbReference type="SAM" id="MobiDB-lite"/>
    </source>
</evidence>
<protein>
    <recommendedName>
        <fullName evidence="10">RING-type domain-containing protein</fullName>
    </recommendedName>
</protein>
<evidence type="ECO:0000259" key="6">
    <source>
        <dbReference type="PROSITE" id="PS50089"/>
    </source>
</evidence>
<evidence type="ECO:0000313" key="9">
    <source>
        <dbReference type="Proteomes" id="UP000827284"/>
    </source>
</evidence>
<feature type="compositionally biased region" description="Gly residues" evidence="5">
    <location>
        <begin position="465"/>
        <end position="494"/>
    </location>
</feature>
<feature type="zinc finger region" description="TRAF-type" evidence="4">
    <location>
        <begin position="130"/>
        <end position="182"/>
    </location>
</feature>
<dbReference type="Gene3D" id="3.30.40.10">
    <property type="entry name" value="Zinc/RING finger domain, C3HC4 (zinc finger)"/>
    <property type="match status" value="3"/>
</dbReference>
<dbReference type="GO" id="GO:0008270">
    <property type="term" value="F:zinc ion binding"/>
    <property type="evidence" value="ECO:0007669"/>
    <property type="project" value="UniProtKB-KW"/>
</dbReference>
<organism evidence="8 9">
    <name type="scientific">Entomortierella parvispora</name>
    <dbReference type="NCBI Taxonomy" id="205924"/>
    <lineage>
        <taxon>Eukaryota</taxon>
        <taxon>Fungi</taxon>
        <taxon>Fungi incertae sedis</taxon>
        <taxon>Mucoromycota</taxon>
        <taxon>Mortierellomycotina</taxon>
        <taxon>Mortierellomycetes</taxon>
        <taxon>Mortierellales</taxon>
        <taxon>Mortierellaceae</taxon>
        <taxon>Entomortierella</taxon>
    </lineage>
</organism>
<feature type="region of interest" description="Disordered" evidence="5">
    <location>
        <begin position="1"/>
        <end position="29"/>
    </location>
</feature>
<evidence type="ECO:0000256" key="4">
    <source>
        <dbReference type="PROSITE-ProRule" id="PRU00207"/>
    </source>
</evidence>
<dbReference type="SUPFAM" id="SSF57850">
    <property type="entry name" value="RING/U-box"/>
    <property type="match status" value="1"/>
</dbReference>
<feature type="domain" description="TRAF-type" evidence="7">
    <location>
        <begin position="130"/>
        <end position="182"/>
    </location>
</feature>
<dbReference type="InterPro" id="IPR013083">
    <property type="entry name" value="Znf_RING/FYVE/PHD"/>
</dbReference>
<feature type="compositionally biased region" description="Basic and acidic residues" evidence="5">
    <location>
        <begin position="10"/>
        <end position="26"/>
    </location>
</feature>
<dbReference type="PROSITE" id="PS00518">
    <property type="entry name" value="ZF_RING_1"/>
    <property type="match status" value="1"/>
</dbReference>